<dbReference type="Gene3D" id="1.10.3720.10">
    <property type="entry name" value="MetI-like"/>
    <property type="match status" value="1"/>
</dbReference>
<feature type="transmembrane region" description="Helical" evidence="7">
    <location>
        <begin position="252"/>
        <end position="273"/>
    </location>
</feature>
<feature type="transmembrane region" description="Helical" evidence="7">
    <location>
        <begin position="97"/>
        <end position="117"/>
    </location>
</feature>
<keyword evidence="5 7" id="KW-1133">Transmembrane helix</keyword>
<dbReference type="PANTHER" id="PTHR30193">
    <property type="entry name" value="ABC TRANSPORTER PERMEASE PROTEIN"/>
    <property type="match status" value="1"/>
</dbReference>
<name>A0A4Q7P390_9FIRM</name>
<feature type="transmembrane region" description="Helical" evidence="7">
    <location>
        <begin position="197"/>
        <end position="218"/>
    </location>
</feature>
<sequence length="284" mass="30764">MNKKRYPMWLAVPGLLIYITIFVIPTFASFYFSMTTWNLKSSVFTGFENFISFFTMTSTRSALINTAIYATVTCSAKVILGLLIAQYVCSGIRTGNYLKIVVFFPTLLGNVVIGTAFQSVLDPGGIVNQALTGAGLPVVRFLTDKTIALATCCAIDIWKGLGTAVIIFVAGLSAIPRDYYEASAIDGATGRKNFTRITLPLIIPTINTVLTLSLIGGLRDYDLIYTLTGGGPGYSTEVIGSVVYKLFSRGSYGLATAGNVILFVIVSIIVFPLNSFVSKWEERL</sequence>
<comment type="similarity">
    <text evidence="7">Belongs to the binding-protein-dependent transport system permease family.</text>
</comment>
<dbReference type="RefSeq" id="WP_130435399.1">
    <property type="nucleotide sequence ID" value="NZ_SGXF01000004.1"/>
</dbReference>
<dbReference type="OrthoDB" id="367897at2"/>
<comment type="caution">
    <text evidence="9">The sequence shown here is derived from an EMBL/GenBank/DDBJ whole genome shotgun (WGS) entry which is preliminary data.</text>
</comment>
<gene>
    <name evidence="9" type="ORF">EV209_2115</name>
</gene>
<organism evidence="9 10">
    <name type="scientific">Cuneatibacter caecimuris</name>
    <dbReference type="NCBI Taxonomy" id="1796618"/>
    <lineage>
        <taxon>Bacteria</taxon>
        <taxon>Bacillati</taxon>
        <taxon>Bacillota</taxon>
        <taxon>Clostridia</taxon>
        <taxon>Lachnospirales</taxon>
        <taxon>Lachnospiraceae</taxon>
        <taxon>Cuneatibacter</taxon>
    </lineage>
</organism>
<feature type="transmembrane region" description="Helical" evidence="7">
    <location>
        <begin position="12"/>
        <end position="32"/>
    </location>
</feature>
<dbReference type="Proteomes" id="UP000292927">
    <property type="component" value="Unassembled WGS sequence"/>
</dbReference>
<comment type="subcellular location">
    <subcellularLocation>
        <location evidence="1 7">Cell membrane</location>
        <topology evidence="1 7">Multi-pass membrane protein</topology>
    </subcellularLocation>
</comment>
<dbReference type="Pfam" id="PF00528">
    <property type="entry name" value="BPD_transp_1"/>
    <property type="match status" value="1"/>
</dbReference>
<evidence type="ECO:0000256" key="2">
    <source>
        <dbReference type="ARBA" id="ARBA00022448"/>
    </source>
</evidence>
<keyword evidence="3" id="KW-1003">Cell membrane</keyword>
<keyword evidence="4 7" id="KW-0812">Transmembrane</keyword>
<proteinExistence type="inferred from homology"/>
<dbReference type="EMBL" id="SGXF01000004">
    <property type="protein sequence ID" value="RZS94275.1"/>
    <property type="molecule type" value="Genomic_DNA"/>
</dbReference>
<dbReference type="CDD" id="cd06261">
    <property type="entry name" value="TM_PBP2"/>
    <property type="match status" value="1"/>
</dbReference>
<feature type="transmembrane region" description="Helical" evidence="7">
    <location>
        <begin position="62"/>
        <end position="85"/>
    </location>
</feature>
<reference evidence="9 10" key="1">
    <citation type="submission" date="2019-02" db="EMBL/GenBank/DDBJ databases">
        <title>Genomic Encyclopedia of Type Strains, Phase IV (KMG-IV): sequencing the most valuable type-strain genomes for metagenomic binning, comparative biology and taxonomic classification.</title>
        <authorList>
            <person name="Goeker M."/>
        </authorList>
    </citation>
    <scope>NUCLEOTIDE SEQUENCE [LARGE SCALE GENOMIC DNA]</scope>
    <source>
        <strain evidence="9 10">DSM 29486</strain>
    </source>
</reference>
<keyword evidence="10" id="KW-1185">Reference proteome</keyword>
<dbReference type="InterPro" id="IPR000515">
    <property type="entry name" value="MetI-like"/>
</dbReference>
<accession>A0A4Q7P390</accession>
<evidence type="ECO:0000256" key="7">
    <source>
        <dbReference type="RuleBase" id="RU363032"/>
    </source>
</evidence>
<dbReference type="PANTHER" id="PTHR30193:SF37">
    <property type="entry name" value="INNER MEMBRANE ABC TRANSPORTER PERMEASE PROTEIN YCJO"/>
    <property type="match status" value="1"/>
</dbReference>
<feature type="domain" description="ABC transmembrane type-1" evidence="8">
    <location>
        <begin position="63"/>
        <end position="273"/>
    </location>
</feature>
<feature type="transmembrane region" description="Helical" evidence="7">
    <location>
        <begin position="147"/>
        <end position="176"/>
    </location>
</feature>
<dbReference type="GO" id="GO:0005886">
    <property type="term" value="C:plasma membrane"/>
    <property type="evidence" value="ECO:0007669"/>
    <property type="project" value="UniProtKB-SubCell"/>
</dbReference>
<dbReference type="InterPro" id="IPR035906">
    <property type="entry name" value="MetI-like_sf"/>
</dbReference>
<evidence type="ECO:0000313" key="10">
    <source>
        <dbReference type="Proteomes" id="UP000292927"/>
    </source>
</evidence>
<dbReference type="GO" id="GO:0055085">
    <property type="term" value="P:transmembrane transport"/>
    <property type="evidence" value="ECO:0007669"/>
    <property type="project" value="InterPro"/>
</dbReference>
<dbReference type="InterPro" id="IPR051393">
    <property type="entry name" value="ABC_transporter_permease"/>
</dbReference>
<evidence type="ECO:0000313" key="9">
    <source>
        <dbReference type="EMBL" id="RZS94275.1"/>
    </source>
</evidence>
<dbReference type="SUPFAM" id="SSF161098">
    <property type="entry name" value="MetI-like"/>
    <property type="match status" value="1"/>
</dbReference>
<evidence type="ECO:0000256" key="1">
    <source>
        <dbReference type="ARBA" id="ARBA00004651"/>
    </source>
</evidence>
<evidence type="ECO:0000256" key="3">
    <source>
        <dbReference type="ARBA" id="ARBA00022475"/>
    </source>
</evidence>
<keyword evidence="2 7" id="KW-0813">Transport</keyword>
<evidence type="ECO:0000256" key="5">
    <source>
        <dbReference type="ARBA" id="ARBA00022989"/>
    </source>
</evidence>
<protein>
    <submittedName>
        <fullName evidence="9">Carbohydrate ABC transporter membrane protein 1 (CUT1 family)</fullName>
    </submittedName>
</protein>
<dbReference type="AlphaFoldDB" id="A0A4Q7P390"/>
<evidence type="ECO:0000256" key="6">
    <source>
        <dbReference type="ARBA" id="ARBA00023136"/>
    </source>
</evidence>
<dbReference type="PROSITE" id="PS50928">
    <property type="entry name" value="ABC_TM1"/>
    <property type="match status" value="1"/>
</dbReference>
<keyword evidence="6 7" id="KW-0472">Membrane</keyword>
<evidence type="ECO:0000256" key="4">
    <source>
        <dbReference type="ARBA" id="ARBA00022692"/>
    </source>
</evidence>
<evidence type="ECO:0000259" key="8">
    <source>
        <dbReference type="PROSITE" id="PS50928"/>
    </source>
</evidence>